<sequence>MNVVRAINSWINYHRTLNELGRMNNRALQDIGVSRDAIPTVARGVFR</sequence>
<comment type="caution">
    <text evidence="2">The sequence shown here is derived from an EMBL/GenBank/DDBJ whole genome shotgun (WGS) entry which is preliminary data.</text>
</comment>
<evidence type="ECO:0000259" key="1">
    <source>
        <dbReference type="Pfam" id="PF06568"/>
    </source>
</evidence>
<dbReference type="Pfam" id="PF06568">
    <property type="entry name" value="YjiS-like"/>
    <property type="match status" value="1"/>
</dbReference>
<protein>
    <submittedName>
        <fullName evidence="2">DUF1127 domain-containing protein</fullName>
    </submittedName>
</protein>
<dbReference type="RefSeq" id="WP_109456202.1">
    <property type="nucleotide sequence ID" value="NZ_QFBC01000001.1"/>
</dbReference>
<reference evidence="2 3" key="1">
    <citation type="submission" date="2018-05" db="EMBL/GenBank/DDBJ databases">
        <title>The draft genome of strain NS-104.</title>
        <authorList>
            <person name="Hang P."/>
            <person name="Jiang J."/>
        </authorList>
    </citation>
    <scope>NUCLEOTIDE SEQUENCE [LARGE SCALE GENOMIC DNA]</scope>
    <source>
        <strain evidence="2 3">NS-104</strain>
    </source>
</reference>
<proteinExistence type="predicted"/>
<evidence type="ECO:0000313" key="2">
    <source>
        <dbReference type="EMBL" id="PWE57685.1"/>
    </source>
</evidence>
<name>A0A2U2DWI1_9HYPH</name>
<dbReference type="AlphaFoldDB" id="A0A2U2DWI1"/>
<feature type="domain" description="YjiS-like" evidence="1">
    <location>
        <begin position="3"/>
        <end position="38"/>
    </location>
</feature>
<dbReference type="InterPro" id="IPR009506">
    <property type="entry name" value="YjiS-like"/>
</dbReference>
<dbReference type="Proteomes" id="UP000245252">
    <property type="component" value="Unassembled WGS sequence"/>
</dbReference>
<accession>A0A2U2DWI1</accession>
<dbReference type="EMBL" id="QFBC01000001">
    <property type="protein sequence ID" value="PWE57685.1"/>
    <property type="molecule type" value="Genomic_DNA"/>
</dbReference>
<keyword evidence="3" id="KW-1185">Reference proteome</keyword>
<gene>
    <name evidence="2" type="ORF">DEM27_00285</name>
</gene>
<evidence type="ECO:0000313" key="3">
    <source>
        <dbReference type="Proteomes" id="UP000245252"/>
    </source>
</evidence>
<dbReference type="OrthoDB" id="8244198at2"/>
<organism evidence="2 3">
    <name type="scientific">Metarhizobium album</name>
    <dbReference type="NCBI Taxonomy" id="2182425"/>
    <lineage>
        <taxon>Bacteria</taxon>
        <taxon>Pseudomonadati</taxon>
        <taxon>Pseudomonadota</taxon>
        <taxon>Alphaproteobacteria</taxon>
        <taxon>Hyphomicrobiales</taxon>
        <taxon>Rhizobiaceae</taxon>
        <taxon>Metarhizobium</taxon>
    </lineage>
</organism>